<proteinExistence type="predicted"/>
<protein>
    <submittedName>
        <fullName evidence="2">Uncharacterized protein</fullName>
    </submittedName>
</protein>
<accession>A0AAV7UE64</accession>
<evidence type="ECO:0000256" key="1">
    <source>
        <dbReference type="SAM" id="MobiDB-lite"/>
    </source>
</evidence>
<evidence type="ECO:0000313" key="3">
    <source>
        <dbReference type="Proteomes" id="UP001066276"/>
    </source>
</evidence>
<evidence type="ECO:0000313" key="2">
    <source>
        <dbReference type="EMBL" id="KAJ1187137.1"/>
    </source>
</evidence>
<gene>
    <name evidence="2" type="ORF">NDU88_003916</name>
</gene>
<comment type="caution">
    <text evidence="2">The sequence shown here is derived from an EMBL/GenBank/DDBJ whole genome shotgun (WGS) entry which is preliminary data.</text>
</comment>
<reference evidence="2" key="1">
    <citation type="journal article" date="2022" name="bioRxiv">
        <title>Sequencing and chromosome-scale assembly of the giantPleurodeles waltlgenome.</title>
        <authorList>
            <person name="Brown T."/>
            <person name="Elewa A."/>
            <person name="Iarovenko S."/>
            <person name="Subramanian E."/>
            <person name="Araus A.J."/>
            <person name="Petzold A."/>
            <person name="Susuki M."/>
            <person name="Suzuki K.-i.T."/>
            <person name="Hayashi T."/>
            <person name="Toyoda A."/>
            <person name="Oliveira C."/>
            <person name="Osipova E."/>
            <person name="Leigh N.D."/>
            <person name="Simon A."/>
            <person name="Yun M.H."/>
        </authorList>
    </citation>
    <scope>NUCLEOTIDE SEQUENCE</scope>
    <source>
        <strain evidence="2">20211129_DDA</strain>
        <tissue evidence="2">Liver</tissue>
    </source>
</reference>
<sequence>MPARTIHLHVLSLSAVTRNPKRAPPIREEPPGHGRKAEEQKGWRRAFEVEKCRKERQVRNEDEERTRTTGPEDQRDEGAVCPNQGREYRRDEGAVRPNRGREDRRDQGAVRPNQGREDVNPGSGMH</sequence>
<feature type="compositionally biased region" description="Basic and acidic residues" evidence="1">
    <location>
        <begin position="25"/>
        <end position="78"/>
    </location>
</feature>
<dbReference type="EMBL" id="JANPWB010000005">
    <property type="protein sequence ID" value="KAJ1187137.1"/>
    <property type="molecule type" value="Genomic_DNA"/>
</dbReference>
<organism evidence="2 3">
    <name type="scientific">Pleurodeles waltl</name>
    <name type="common">Iberian ribbed newt</name>
    <dbReference type="NCBI Taxonomy" id="8319"/>
    <lineage>
        <taxon>Eukaryota</taxon>
        <taxon>Metazoa</taxon>
        <taxon>Chordata</taxon>
        <taxon>Craniata</taxon>
        <taxon>Vertebrata</taxon>
        <taxon>Euteleostomi</taxon>
        <taxon>Amphibia</taxon>
        <taxon>Batrachia</taxon>
        <taxon>Caudata</taxon>
        <taxon>Salamandroidea</taxon>
        <taxon>Salamandridae</taxon>
        <taxon>Pleurodelinae</taxon>
        <taxon>Pleurodeles</taxon>
    </lineage>
</organism>
<keyword evidence="3" id="KW-1185">Reference proteome</keyword>
<dbReference type="Proteomes" id="UP001066276">
    <property type="component" value="Chromosome 3_1"/>
</dbReference>
<feature type="region of interest" description="Disordered" evidence="1">
    <location>
        <begin position="1"/>
        <end position="126"/>
    </location>
</feature>
<name>A0AAV7UE64_PLEWA</name>
<dbReference type="AlphaFoldDB" id="A0AAV7UE64"/>
<feature type="compositionally biased region" description="Basic and acidic residues" evidence="1">
    <location>
        <begin position="86"/>
        <end position="119"/>
    </location>
</feature>